<sequence>MAIQFFTQLPIPISQNCHRRFLIDDNTNTKSHLHRRFAGGRTGGSRRDWGKDIDPNRRSRFSDAYPTDDYGEEDEREFRKSTKQRKWWSDDFDGDDDDEEDEEGFGILEASIGFDWVLKVLRAFGWMIPAVIASLVLGTGPNSIIMAIALPLAQSALSIAADTLWGTFYDSPRTKNKKKKKKNKPFARMKVKREEEEEVWFQSGNGTRNYKSWVEGSNVPWGNENRSRFDFGGWDELDKEPRVRPVTREPEVQERVITSRKTKGDTPLFMRLLIAMFPYLGFWTNLL</sequence>
<organism evidence="2 3">
    <name type="scientific">Striga hermonthica</name>
    <name type="common">Purple witchweed</name>
    <name type="synonym">Buchnera hermonthica</name>
    <dbReference type="NCBI Taxonomy" id="68872"/>
    <lineage>
        <taxon>Eukaryota</taxon>
        <taxon>Viridiplantae</taxon>
        <taxon>Streptophyta</taxon>
        <taxon>Embryophyta</taxon>
        <taxon>Tracheophyta</taxon>
        <taxon>Spermatophyta</taxon>
        <taxon>Magnoliopsida</taxon>
        <taxon>eudicotyledons</taxon>
        <taxon>Gunneridae</taxon>
        <taxon>Pentapetalae</taxon>
        <taxon>asterids</taxon>
        <taxon>lamiids</taxon>
        <taxon>Lamiales</taxon>
        <taxon>Orobanchaceae</taxon>
        <taxon>Buchnereae</taxon>
        <taxon>Striga</taxon>
    </lineage>
</organism>
<comment type="caution">
    <text evidence="2">The sequence shown here is derived from an EMBL/GenBank/DDBJ whole genome shotgun (WGS) entry which is preliminary data.</text>
</comment>
<proteinExistence type="predicted"/>
<keyword evidence="3" id="KW-1185">Reference proteome</keyword>
<gene>
    <name evidence="2" type="ORF">SHERM_07152</name>
</gene>
<dbReference type="OrthoDB" id="785439at2759"/>
<accession>A0A9N7RTD3</accession>
<protein>
    <submittedName>
        <fullName evidence="2">Uncharacterized protein</fullName>
    </submittedName>
</protein>
<feature type="compositionally biased region" description="Basic and acidic residues" evidence="1">
    <location>
        <begin position="45"/>
        <end position="61"/>
    </location>
</feature>
<dbReference type="Proteomes" id="UP001153555">
    <property type="component" value="Unassembled WGS sequence"/>
</dbReference>
<name>A0A9N7RTD3_STRHE</name>
<reference evidence="2" key="1">
    <citation type="submission" date="2019-12" db="EMBL/GenBank/DDBJ databases">
        <authorList>
            <person name="Scholes J."/>
        </authorList>
    </citation>
    <scope>NUCLEOTIDE SEQUENCE</scope>
</reference>
<dbReference type="PANTHER" id="PTHR35719">
    <property type="entry name" value="OS01G0680600 PROTEIN"/>
    <property type="match status" value="1"/>
</dbReference>
<dbReference type="AlphaFoldDB" id="A0A9N7RTD3"/>
<feature type="region of interest" description="Disordered" evidence="1">
    <location>
        <begin position="35"/>
        <end position="76"/>
    </location>
</feature>
<dbReference type="EMBL" id="CACSLK010034050">
    <property type="protein sequence ID" value="CAA0841118.1"/>
    <property type="molecule type" value="Genomic_DNA"/>
</dbReference>
<dbReference type="PANTHER" id="PTHR35719:SF5">
    <property type="entry name" value="T6K12.7 PROTEIN"/>
    <property type="match status" value="1"/>
</dbReference>
<evidence type="ECO:0000313" key="3">
    <source>
        <dbReference type="Proteomes" id="UP001153555"/>
    </source>
</evidence>
<evidence type="ECO:0000313" key="2">
    <source>
        <dbReference type="EMBL" id="CAA0841118.1"/>
    </source>
</evidence>
<evidence type="ECO:0000256" key="1">
    <source>
        <dbReference type="SAM" id="MobiDB-lite"/>
    </source>
</evidence>